<dbReference type="Proteomes" id="UP000825434">
    <property type="component" value="Chromosome 4"/>
</dbReference>
<dbReference type="InterPro" id="IPR056164">
    <property type="entry name" value="Beta-prop_ELP1_1st"/>
</dbReference>
<keyword evidence="18" id="KW-1185">Reference proteome</keyword>
<dbReference type="Gene3D" id="3.60.120.10">
    <property type="entry name" value="Anthranilate synthase"/>
    <property type="match status" value="1"/>
</dbReference>
<dbReference type="Pfam" id="PF04869">
    <property type="entry name" value="Uso1_p115_head"/>
    <property type="match status" value="1"/>
</dbReference>
<dbReference type="InterPro" id="IPR006849">
    <property type="entry name" value="Elp1"/>
</dbReference>
<dbReference type="Pfam" id="PF23936">
    <property type="entry name" value="HB_ELP1"/>
    <property type="match status" value="1"/>
</dbReference>
<evidence type="ECO:0000313" key="18">
    <source>
        <dbReference type="Proteomes" id="UP000825434"/>
    </source>
</evidence>
<feature type="domain" description="Anthranilate synthase component I N-terminal" evidence="10">
    <location>
        <begin position="2378"/>
        <end position="2507"/>
    </location>
</feature>
<dbReference type="SUPFAM" id="SSF52317">
    <property type="entry name" value="Class I glutamine amidotransferase-like"/>
    <property type="match status" value="1"/>
</dbReference>
<gene>
    <name evidence="17" type="ORF">CA3LBN_003528</name>
</gene>
<evidence type="ECO:0000259" key="8">
    <source>
        <dbReference type="Pfam" id="PF00117"/>
    </source>
</evidence>
<evidence type="ECO:0000256" key="6">
    <source>
        <dbReference type="SAM" id="Coils"/>
    </source>
</evidence>
<feature type="domain" description="Chorismate-utilising enzyme C-terminal" evidence="9">
    <location>
        <begin position="2559"/>
        <end position="2833"/>
    </location>
</feature>
<dbReference type="InterPro" id="IPR005801">
    <property type="entry name" value="ADC_synthase"/>
</dbReference>
<dbReference type="InterPro" id="IPR056165">
    <property type="entry name" value="Beta-prop_ELP1_2nd"/>
</dbReference>
<evidence type="ECO:0000256" key="1">
    <source>
        <dbReference type="ARBA" id="ARBA00004496"/>
    </source>
</evidence>
<dbReference type="SUPFAM" id="SSF69322">
    <property type="entry name" value="Tricorn protease domain 2"/>
    <property type="match status" value="1"/>
</dbReference>
<dbReference type="InterPro" id="IPR019999">
    <property type="entry name" value="Anth_synth_I-like"/>
</dbReference>
<dbReference type="Pfam" id="PF04715">
    <property type="entry name" value="Anth_synt_I_N"/>
    <property type="match status" value="1"/>
</dbReference>
<proteinExistence type="inferred from homology"/>
<comment type="subcellular location">
    <subcellularLocation>
        <location evidence="1">Cytoplasm</location>
    </subcellularLocation>
</comment>
<dbReference type="Pfam" id="PF23878">
    <property type="entry name" value="TPR_ELP1"/>
    <property type="match status" value="1"/>
</dbReference>
<keyword evidence="6" id="KW-0175">Coiled coil</keyword>
<evidence type="ECO:0000256" key="3">
    <source>
        <dbReference type="ARBA" id="ARBA00006086"/>
    </source>
</evidence>
<dbReference type="Pfam" id="PF00117">
    <property type="entry name" value="GATase"/>
    <property type="match status" value="1"/>
</dbReference>
<organism evidence="17 18">
    <name type="scientific">Candidozyma haemuli</name>
    <dbReference type="NCBI Taxonomy" id="45357"/>
    <lineage>
        <taxon>Eukaryota</taxon>
        <taxon>Fungi</taxon>
        <taxon>Dikarya</taxon>
        <taxon>Ascomycota</taxon>
        <taxon>Saccharomycotina</taxon>
        <taxon>Pichiomycetes</taxon>
        <taxon>Metschnikowiaceae</taxon>
        <taxon>Candidozyma</taxon>
    </lineage>
</organism>
<dbReference type="InterPro" id="IPR029062">
    <property type="entry name" value="Class_I_gatase-like"/>
</dbReference>
<dbReference type="Pfam" id="PF23925">
    <property type="entry name" value="A-sol_ELP1"/>
    <property type="match status" value="1"/>
</dbReference>
<dbReference type="EMBL" id="CP076664">
    <property type="protein sequence ID" value="QWU89205.1"/>
    <property type="molecule type" value="Genomic_DNA"/>
</dbReference>
<name>A0ABX8I7F0_9ASCO</name>
<comment type="similarity">
    <text evidence="3">Belongs to the ELP1/IKA1 family.</text>
</comment>
<feature type="coiled-coil region" evidence="6">
    <location>
        <begin position="1907"/>
        <end position="2162"/>
    </location>
</feature>
<dbReference type="Pfam" id="PF00425">
    <property type="entry name" value="Chorismate_bind"/>
    <property type="match status" value="1"/>
</dbReference>
<dbReference type="Pfam" id="PF04762">
    <property type="entry name" value="Beta-prop_ELP1_1st"/>
    <property type="match status" value="1"/>
</dbReference>
<sequence>MRNLVILGEGRIEFRSRYYPDLEVRDSLFDSTNDAITCLLSTSCEAVYEVQQVGKDRGTKVLCFFENPCNGSKLICFKQFAETNTLIFIFENGDVVAASIHEEAGEDFSLEIVGSLDTKLKAAEWSPDEEILVLITYTSKMILLSRSFEPILELQLDAMDADEVAVSNVSVGWGKKETQFQGRGFKALEREREALKYAGLDLQEASELRDPTVKAEEKGDHSRWDDGKVYIAWRDDCNVFAVSLRRDEESEQGRRLIRFFSRDGNLEAISEAVDGLQVPLCWKSQGNLLAASREVLVDGISKHSEIIFFERNGLRHGEFSILNQRIIDISWSCDGGILAILYHDRAQFWTTKNYHWYLKQEIKADGEESFTSVRFHPEKAFTVILTLMSHSIKVLTFASVICDGPSVRGLDEGIVNVIDGSKVKLTALAIANIPPPMSMAEFEFSSPVRSVAIDQSTSSIYALTNTKVIFGIMDLQLSEAHSMKSLDIRPVQSVVSKLNPKQLCAIAGVLFVLSDSVETSFIQALDPTDGAVRFEHKLPSKAVIMKPMVDSKAALVELYDGSLLAFDGQGELNGIKSFSQLCLQMEGIKFESQDGSTLMAFGLSDSGKLFCGNRLLANGVTSIKLTDQFLCITTAQSKLVFVHLENLLTADLSYITQGDLNDERTRDIERGSMLVTAIPSKYSVVLQASRGNLETVFPRIMVLQAVRTFIRKMRYLEAFKACRTHRIDLDILHDFDPTAFEKNVALFINQIKEVEYLDLFVSCLHGSDVTENKYSDTLKCEEKRNDANTNYLNQEQLDGNKVNKICEIILKEVSRDVYSDTYLQVQITALACQRPPQDKGALELVSGIADTTAQDHALTHLCYLREALKLYDEALGIYDVDLALKVAQKSQMDPKEYLPFLQTLYDASSARRNFLIDDHLKLHEKALSWLFQLADESFEEFETYMISHNLYCTALRLTKHIESTRNSILKHFAIHLANTRDFAEAARLFEFLDESQMAMDNFVKAKLWKEALSIAKKIKNIEEYQAVAQTLAIELEDDRNYADAATIQSNFLDNKAHAVKLYCKAFDFDTALLTARVANSESMENTFTEEVKESFGIMSELLADCNGQLNSQLNRLREIRKKREVDPVNFYGSNGSIMDAPDDVSVAPSDASTTQSFFTRYTGKTGETARTGESRRTSKNRKREERKRAKGRKGTVYEEEYLIRSVGRLVERLDSSINDAEKLVNTLLRRSMWEEAHQIWRSWNIVTDFLEQNIKEIHEVASSDRERIDENGQIYLAPEIPIPVIRADSGDAARGWISSHSRFQNGKYPSPLSIEDFEVDQFSLWIADEFSVSPQYLSSLMDSLSSHSDFHVRSYAIQLLEALLLTRPVKLRDLFTMVPSSISLAVNLLNDEHDQIRNEAILLLMALVKDNNNIQKIVAFENTFEILFNVIKEEGGVRGSIIVQDCLTLLFNLLAYNASNQKYFLETGCIPVLVELLSDPFSQEFDITSQLETITWHDQRVSNMKMILEICRTFVEKESHDFTYKQNLLFEHGVFIAVLKIAFTFEINVALRSLALRITGDLMAGNHKVQFEFSKFDVPSFDPSLPIGNPVNCLAAPQALLNWALHLNSVHYFSIRLFASYCFQCFVERNKDAKLGFLEDQIRSFESGSLHQDDSGERKSNIEIDKQSNIISILSHYDDGIKLNSYKPWFAAFFMMCLIEDCEEAKRIARAVTVGNEKDGEEVMCFIQAIAQILVTTLHLNDSRIPVAYTSLLSFWLYEDFESVDDFLRDIDSVKAIMSAVMSSGSNATDLADCTCFILIGIAFEFSRNSSPCPRLELHNIIVKTIGADNYALKVKKMFHKYLEGTINDLFTQEITKDETGLPKVFLIPQYLHLLQDNAYRIRSALLHDPQRDPILKVTYEMFEDLREEHESLKASADARVTELEDKLKDSRQSVIDLKATLANAERKSTSVESEVQMLRKSNEEIKTKNEDLSSRIKMAEELQSKSSYDLTKCKGHLEHTNKEKAVLLRDFKELETRFKEASDGKQLAENGINKMNKELRSLTESLKTTEAELEAVTRASQRASKQSQNKIQQLTNEVKRFQDNKLGNESKSCNNADELQRAQQNIHHLQMKLNDSITEKDQKAYEAKTLMEKLKSAALIVNNLKKSLSDKESELAEIRTRWGVESLQRSEYDDVVPVAANIDSKARGSLEVSTMQGRSIESSQRSCSVSHDLKTTIDRLRLQNEELKVSMALEKDRLRTLQGDFDELMLLWENSMAKISFYKKRLIELHENSVAPVLHSEDMILLIDSYDSFSNNLRALIESETGKEVVCVQNDFVQPNEYLEQFSNWISKFEYIVIGPGPGHPEKHQDVGIIHWIFKYLSKRHSEAIPILGVSAEPGDWSIIGLPITGESEVVSHSLNRPNIVRVGKHNEKEHLELDVSSVWEFLQDRMRRRFVDREKAEQSISHLPIRSSPFFGGYMGLISYEEGKHVILDNARSLCHQDVPDLKLLFIERFLIFDHTTQHWALLSIRMDDKLWMTNFSEKLVKSHIPNLRKSDVPESVKELCEDGLIKFDFPDREAYREQFEACQKHLHSGDSYELCLTTQSKIKLPSNVQAWEMYKILSLHKNPSPYSSFMAFDDCVLLSSSPERFLCWKDDEVNRKKKVVELRPIKGTVKNDASITLDMAQSLLKTPKEMGENLMIVDLIRHDLNPFVKKVDVSALMTVEKYKTVYQLVSVIRGELNNSCGWEVLAESLPPGSMTGAPKKRSIELLHEIEALQEGMKSRRRGIYSGVAGYWSITDEADWSVTIRSLFHYKHDKENSEQEQVWRIGAGGAITVLSDEEAEWDEMSLKLSSALQIFK</sequence>
<evidence type="ECO:0000259" key="13">
    <source>
        <dbReference type="Pfam" id="PF23797"/>
    </source>
</evidence>
<evidence type="ECO:0000259" key="11">
    <source>
        <dbReference type="Pfam" id="PF04762"/>
    </source>
</evidence>
<dbReference type="InterPro" id="IPR006953">
    <property type="entry name" value="Vesicle_Uso1_P115_head"/>
</dbReference>
<evidence type="ECO:0000259" key="9">
    <source>
        <dbReference type="Pfam" id="PF00425"/>
    </source>
</evidence>
<comment type="pathway">
    <text evidence="2">tRNA modification; 5-methoxycarbonylmethyl-2-thiouridine-tRNA biosynthesis.</text>
</comment>
<dbReference type="InterPro" id="IPR011989">
    <property type="entry name" value="ARM-like"/>
</dbReference>
<reference evidence="17 18" key="1">
    <citation type="submission" date="2021-06" db="EMBL/GenBank/DDBJ databases">
        <title>Candida outbreak in Lebanon.</title>
        <authorList>
            <person name="Finianos M."/>
        </authorList>
    </citation>
    <scope>NUCLEOTIDE SEQUENCE [LARGE SCALE GENOMIC DNA]</scope>
    <source>
        <strain evidence="17">CA3LBN</strain>
    </source>
</reference>
<feature type="compositionally biased region" description="Basic and acidic residues" evidence="7">
    <location>
        <begin position="1170"/>
        <end position="1187"/>
    </location>
</feature>
<feature type="domain" description="ELP1 three-helical bundle" evidence="16">
    <location>
        <begin position="1083"/>
        <end position="1257"/>
    </location>
</feature>
<protein>
    <submittedName>
        <fullName evidence="17">Uncharacterized protein</fullName>
    </submittedName>
</protein>
<evidence type="ECO:0000256" key="7">
    <source>
        <dbReference type="SAM" id="MobiDB-lite"/>
    </source>
</evidence>
<dbReference type="InterPro" id="IPR056169">
    <property type="entry name" value="HB_ELP1"/>
</dbReference>
<evidence type="ECO:0000259" key="14">
    <source>
        <dbReference type="Pfam" id="PF23878"/>
    </source>
</evidence>
<keyword evidence="5" id="KW-0819">tRNA processing</keyword>
<dbReference type="PANTHER" id="PTHR12747:SF0">
    <property type="entry name" value="ELONGATOR COMPLEX PROTEIN 1"/>
    <property type="match status" value="1"/>
</dbReference>
<evidence type="ECO:0000256" key="5">
    <source>
        <dbReference type="ARBA" id="ARBA00022694"/>
    </source>
</evidence>
<dbReference type="InterPro" id="IPR006805">
    <property type="entry name" value="Anth_synth_I_N"/>
</dbReference>
<keyword evidence="4" id="KW-0963">Cytoplasm</keyword>
<dbReference type="Pfam" id="PF23797">
    <property type="entry name" value="Beta-prop_ELP1_2nd"/>
    <property type="match status" value="1"/>
</dbReference>
<evidence type="ECO:0000259" key="16">
    <source>
        <dbReference type="Pfam" id="PF23936"/>
    </source>
</evidence>
<dbReference type="Gene3D" id="1.25.10.10">
    <property type="entry name" value="Leucine-rich Repeat Variant"/>
    <property type="match status" value="1"/>
</dbReference>
<evidence type="ECO:0000259" key="12">
    <source>
        <dbReference type="Pfam" id="PF04869"/>
    </source>
</evidence>
<dbReference type="InterPro" id="IPR056166">
    <property type="entry name" value="TPR_ELP1"/>
</dbReference>
<feature type="domain" description="ELP1 alpha-solenoid" evidence="15">
    <location>
        <begin position="699"/>
        <end position="904"/>
    </location>
</feature>
<feature type="domain" description="Vesicle tethering protein Uso1/P115-like head" evidence="12">
    <location>
        <begin position="1566"/>
        <end position="1886"/>
    </location>
</feature>
<feature type="region of interest" description="Disordered" evidence="7">
    <location>
        <begin position="1157"/>
        <end position="1191"/>
    </location>
</feature>
<dbReference type="Gene3D" id="3.40.50.880">
    <property type="match status" value="1"/>
</dbReference>
<dbReference type="PRINTS" id="PR00095">
    <property type="entry name" value="ANTSNTHASEI"/>
</dbReference>
<dbReference type="InterPro" id="IPR017926">
    <property type="entry name" value="GATASE"/>
</dbReference>
<feature type="domain" description="ELP1 first N-terminal beta-propeller" evidence="11">
    <location>
        <begin position="1"/>
        <end position="378"/>
    </location>
</feature>
<evidence type="ECO:0000313" key="17">
    <source>
        <dbReference type="EMBL" id="QWU89205.1"/>
    </source>
</evidence>
<evidence type="ECO:0000256" key="2">
    <source>
        <dbReference type="ARBA" id="ARBA00005043"/>
    </source>
</evidence>
<dbReference type="InterPro" id="IPR016024">
    <property type="entry name" value="ARM-type_fold"/>
</dbReference>
<feature type="domain" description="Glutamine amidotransferase" evidence="8">
    <location>
        <begin position="2286"/>
        <end position="2375"/>
    </location>
</feature>
<feature type="domain" description="ELP1 N-terminal second beta-propeller" evidence="13">
    <location>
        <begin position="417"/>
        <end position="675"/>
    </location>
</feature>
<evidence type="ECO:0000259" key="10">
    <source>
        <dbReference type="Pfam" id="PF04715"/>
    </source>
</evidence>
<feature type="domain" description="ELP1 TPR" evidence="14">
    <location>
        <begin position="913"/>
        <end position="1071"/>
    </location>
</feature>
<dbReference type="InterPro" id="IPR056167">
    <property type="entry name" value="A-sol_ELP1"/>
</dbReference>
<dbReference type="SUPFAM" id="SSF56322">
    <property type="entry name" value="ADC synthase"/>
    <property type="match status" value="1"/>
</dbReference>
<dbReference type="SUPFAM" id="SSF48371">
    <property type="entry name" value="ARM repeat"/>
    <property type="match status" value="2"/>
</dbReference>
<dbReference type="InterPro" id="IPR015890">
    <property type="entry name" value="Chorismate_C"/>
</dbReference>
<evidence type="ECO:0000259" key="15">
    <source>
        <dbReference type="Pfam" id="PF23925"/>
    </source>
</evidence>
<evidence type="ECO:0000256" key="4">
    <source>
        <dbReference type="ARBA" id="ARBA00022490"/>
    </source>
</evidence>
<dbReference type="PANTHER" id="PTHR12747">
    <property type="entry name" value="ELONGATOR COMPLEX PROTEIN 1"/>
    <property type="match status" value="1"/>
</dbReference>
<accession>A0ABX8I7F0</accession>